<name>G2XZF0_BOTF4</name>
<dbReference type="EMBL" id="FQ790278">
    <property type="protein sequence ID" value="CCD45837.1"/>
    <property type="molecule type" value="Genomic_DNA"/>
</dbReference>
<evidence type="ECO:0000313" key="4">
    <source>
        <dbReference type="Proteomes" id="UP000008177"/>
    </source>
</evidence>
<dbReference type="OrthoDB" id="10386403at2759"/>
<dbReference type="AlphaFoldDB" id="G2XZF0"/>
<feature type="region of interest" description="Disordered" evidence="2">
    <location>
        <begin position="371"/>
        <end position="391"/>
    </location>
</feature>
<feature type="compositionally biased region" description="Basic and acidic residues" evidence="2">
    <location>
        <begin position="667"/>
        <end position="679"/>
    </location>
</feature>
<feature type="compositionally biased region" description="Polar residues" evidence="2">
    <location>
        <begin position="414"/>
        <end position="429"/>
    </location>
</feature>
<feature type="compositionally biased region" description="Low complexity" evidence="2">
    <location>
        <begin position="378"/>
        <end position="390"/>
    </location>
</feature>
<dbReference type="Proteomes" id="UP000008177">
    <property type="component" value="Unplaced contigs"/>
</dbReference>
<sequence>MPVVKVWNSWEILGIEVGKCRWELNTSEKAVDGCKRFIFANGARDAILNGMELEPPSEAFAHLKKLAEQSLCEFCVKDSARHRQLIVAWKLKLNEAMCVYLGFCLVQQKYLTSELELIRKAKQSLDVEVGELNETIAQLKLKAKTNKCDASHAQQAITIITLQEQHSSLLREKELLLLEKRSLEDQIESQHQDLKTYRAKEFELEGYKAEVLVLRSKLKEWVEFSSTMKKDFDNHRQFTPPLHPSPHLQNENEPSSSRIPRFDSADQQFPFSRRPKVLPAKSPTPQIRLSDSDSQETASGSSKMPKTSSAIGSASVAETETRTNSTSSTISTPRKEGMLKESAAASPDQMPNTHDIFGTRISSYSKIRTSKSHSSLFETPTPETSTATPSFKGSSFDFSMPSSLTTASGTPCFSCTNKSHAPRPSSSRSTQRHRATSSSSAIPAIKSPPNLFGASSPVFSSTKSLTNNPGFFGAPTPSNTNSETREATSKPSQPSETQSSSSDGVFKGTFGSPRPKTPPSVNGFSFGPANSLSTESGENNFSPNPQRNPSPSDHREGQNSYHDNNIHSNPEKINPFARPEVLVQNHGDAESSSDECSVSGIRTPSVSSTATITETVFFMGGSPTPSGATTPFSVKGLFGSIPPKSSIDLSSTSGEIFGRLSSSKKCSGSDREREPVSAN</sequence>
<feature type="compositionally biased region" description="Low complexity" evidence="2">
    <location>
        <begin position="489"/>
        <end position="502"/>
    </location>
</feature>
<feature type="compositionally biased region" description="Polar residues" evidence="2">
    <location>
        <begin position="647"/>
        <end position="666"/>
    </location>
</feature>
<feature type="compositionally biased region" description="Low complexity" evidence="2">
    <location>
        <begin position="322"/>
        <end position="332"/>
    </location>
</feature>
<feature type="compositionally biased region" description="Polar residues" evidence="2">
    <location>
        <begin position="558"/>
        <end position="568"/>
    </location>
</feature>
<evidence type="ECO:0000256" key="2">
    <source>
        <dbReference type="SAM" id="MobiDB-lite"/>
    </source>
</evidence>
<feature type="compositionally biased region" description="Polar residues" evidence="2">
    <location>
        <begin position="594"/>
        <end position="605"/>
    </location>
</feature>
<dbReference type="InParanoid" id="G2XZF0"/>
<feature type="coiled-coil region" evidence="1">
    <location>
        <begin position="166"/>
        <end position="200"/>
    </location>
</feature>
<evidence type="ECO:0000256" key="1">
    <source>
        <dbReference type="SAM" id="Coils"/>
    </source>
</evidence>
<gene>
    <name evidence="3" type="ORF">BofuT4_P048550.1</name>
</gene>
<protein>
    <submittedName>
        <fullName evidence="3">Uncharacterized protein</fullName>
    </submittedName>
</protein>
<feature type="region of interest" description="Disordered" evidence="2">
    <location>
        <begin position="643"/>
        <end position="679"/>
    </location>
</feature>
<feature type="region of interest" description="Disordered" evidence="2">
    <location>
        <begin position="414"/>
        <end position="449"/>
    </location>
</feature>
<feature type="compositionally biased region" description="Polar residues" evidence="2">
    <location>
        <begin position="519"/>
        <end position="551"/>
    </location>
</feature>
<keyword evidence="1" id="KW-0175">Coiled coil</keyword>
<feature type="compositionally biased region" description="Polar residues" evidence="2">
    <location>
        <begin position="295"/>
        <end position="318"/>
    </location>
</feature>
<proteinExistence type="predicted"/>
<organism evidence="3 4">
    <name type="scientific">Botryotinia fuckeliana (strain T4)</name>
    <name type="common">Noble rot fungus</name>
    <name type="synonym">Botrytis cinerea</name>
    <dbReference type="NCBI Taxonomy" id="999810"/>
    <lineage>
        <taxon>Eukaryota</taxon>
        <taxon>Fungi</taxon>
        <taxon>Dikarya</taxon>
        <taxon>Ascomycota</taxon>
        <taxon>Pezizomycotina</taxon>
        <taxon>Leotiomycetes</taxon>
        <taxon>Helotiales</taxon>
        <taxon>Sclerotiniaceae</taxon>
        <taxon>Botrytis</taxon>
    </lineage>
</organism>
<feature type="compositionally biased region" description="Polar residues" evidence="2">
    <location>
        <begin position="247"/>
        <end position="258"/>
    </location>
</feature>
<accession>G2XZF0</accession>
<feature type="region of interest" description="Disordered" evidence="2">
    <location>
        <begin position="466"/>
        <end position="605"/>
    </location>
</feature>
<feature type="region of interest" description="Disordered" evidence="2">
    <location>
        <begin position="233"/>
        <end position="356"/>
    </location>
</feature>
<evidence type="ECO:0000313" key="3">
    <source>
        <dbReference type="EMBL" id="CCD45837.1"/>
    </source>
</evidence>
<dbReference type="HOGENOM" id="CLU_407666_0_0_1"/>
<reference evidence="4" key="1">
    <citation type="journal article" date="2011" name="PLoS Genet.">
        <title>Genomic analysis of the necrotrophic fungal pathogens Sclerotinia sclerotiorum and Botrytis cinerea.</title>
        <authorList>
            <person name="Amselem J."/>
            <person name="Cuomo C.A."/>
            <person name="van Kan J.A."/>
            <person name="Viaud M."/>
            <person name="Benito E.P."/>
            <person name="Couloux A."/>
            <person name="Coutinho P.M."/>
            <person name="de Vries R.P."/>
            <person name="Dyer P.S."/>
            <person name="Fillinger S."/>
            <person name="Fournier E."/>
            <person name="Gout L."/>
            <person name="Hahn M."/>
            <person name="Kohn L."/>
            <person name="Lapalu N."/>
            <person name="Plummer K.M."/>
            <person name="Pradier J.M."/>
            <person name="Quevillon E."/>
            <person name="Sharon A."/>
            <person name="Simon A."/>
            <person name="ten Have A."/>
            <person name="Tudzynski B."/>
            <person name="Tudzynski P."/>
            <person name="Wincker P."/>
            <person name="Andrew M."/>
            <person name="Anthouard V."/>
            <person name="Beever R.E."/>
            <person name="Beffa R."/>
            <person name="Benoit I."/>
            <person name="Bouzid O."/>
            <person name="Brault B."/>
            <person name="Chen Z."/>
            <person name="Choquer M."/>
            <person name="Collemare J."/>
            <person name="Cotton P."/>
            <person name="Danchin E.G."/>
            <person name="Da Silva C."/>
            <person name="Gautier A."/>
            <person name="Giraud C."/>
            <person name="Giraud T."/>
            <person name="Gonzalez C."/>
            <person name="Grossetete S."/>
            <person name="Guldener U."/>
            <person name="Henrissat B."/>
            <person name="Howlett B.J."/>
            <person name="Kodira C."/>
            <person name="Kretschmer M."/>
            <person name="Lappartient A."/>
            <person name="Leroch M."/>
            <person name="Levis C."/>
            <person name="Mauceli E."/>
            <person name="Neuveglise C."/>
            <person name="Oeser B."/>
            <person name="Pearson M."/>
            <person name="Poulain J."/>
            <person name="Poussereau N."/>
            <person name="Quesneville H."/>
            <person name="Rascle C."/>
            <person name="Schumacher J."/>
            <person name="Segurens B."/>
            <person name="Sexton A."/>
            <person name="Silva E."/>
            <person name="Sirven C."/>
            <person name="Soanes D.M."/>
            <person name="Talbot N.J."/>
            <person name="Templeton M."/>
            <person name="Yandava C."/>
            <person name="Yarden O."/>
            <person name="Zeng Q."/>
            <person name="Rollins J.A."/>
            <person name="Lebrun M.H."/>
            <person name="Dickman M."/>
        </authorList>
    </citation>
    <scope>NUCLEOTIDE SEQUENCE [LARGE SCALE GENOMIC DNA]</scope>
    <source>
        <strain evidence="4">T4</strain>
    </source>
</reference>
<feature type="compositionally biased region" description="Low complexity" evidence="2">
    <location>
        <begin position="437"/>
        <end position="449"/>
    </location>
</feature>